<dbReference type="EMBL" id="KB908537">
    <property type="protein sequence ID" value="EOA88656.1"/>
    <property type="molecule type" value="Genomic_DNA"/>
</dbReference>
<dbReference type="STRING" id="671987.R0IVP8"/>
<organism evidence="3 4">
    <name type="scientific">Exserohilum turcicum (strain 28A)</name>
    <name type="common">Northern leaf blight fungus</name>
    <name type="synonym">Setosphaeria turcica</name>
    <dbReference type="NCBI Taxonomy" id="671987"/>
    <lineage>
        <taxon>Eukaryota</taxon>
        <taxon>Fungi</taxon>
        <taxon>Dikarya</taxon>
        <taxon>Ascomycota</taxon>
        <taxon>Pezizomycotina</taxon>
        <taxon>Dothideomycetes</taxon>
        <taxon>Pleosporomycetidae</taxon>
        <taxon>Pleosporales</taxon>
        <taxon>Pleosporineae</taxon>
        <taxon>Pleosporaceae</taxon>
        <taxon>Exserohilum</taxon>
    </lineage>
</organism>
<evidence type="ECO:0000256" key="1">
    <source>
        <dbReference type="SAM" id="MobiDB-lite"/>
    </source>
</evidence>
<dbReference type="CDD" id="cd04301">
    <property type="entry name" value="NAT_SF"/>
    <property type="match status" value="1"/>
</dbReference>
<proteinExistence type="predicted"/>
<dbReference type="Pfam" id="PF00583">
    <property type="entry name" value="Acetyltransf_1"/>
    <property type="match status" value="1"/>
</dbReference>
<dbReference type="HOGENOM" id="CLU_060131_3_1_1"/>
<dbReference type="PANTHER" id="PTHR42791">
    <property type="entry name" value="GNAT FAMILY ACETYLTRANSFERASE"/>
    <property type="match status" value="1"/>
</dbReference>
<dbReference type="InterPro" id="IPR052523">
    <property type="entry name" value="Trichothecene_AcTrans"/>
</dbReference>
<evidence type="ECO:0000313" key="3">
    <source>
        <dbReference type="EMBL" id="EOA88656.1"/>
    </source>
</evidence>
<dbReference type="InterPro" id="IPR016181">
    <property type="entry name" value="Acyl_CoA_acyltransferase"/>
</dbReference>
<accession>R0IVP8</accession>
<dbReference type="PANTHER" id="PTHR42791:SF16">
    <property type="entry name" value="N-ACETYLTRANSFERASE DOMAIN-CONTAINING PROTEIN"/>
    <property type="match status" value="1"/>
</dbReference>
<reference evidence="3 4" key="2">
    <citation type="journal article" date="2013" name="PLoS Genet.">
        <title>Comparative genome structure, secondary metabolite, and effector coding capacity across Cochliobolus pathogens.</title>
        <authorList>
            <person name="Condon B.J."/>
            <person name="Leng Y."/>
            <person name="Wu D."/>
            <person name="Bushley K.E."/>
            <person name="Ohm R.A."/>
            <person name="Otillar R."/>
            <person name="Martin J."/>
            <person name="Schackwitz W."/>
            <person name="Grimwood J."/>
            <person name="MohdZainudin N."/>
            <person name="Xue C."/>
            <person name="Wang R."/>
            <person name="Manning V.A."/>
            <person name="Dhillon B."/>
            <person name="Tu Z.J."/>
            <person name="Steffenson B.J."/>
            <person name="Salamov A."/>
            <person name="Sun H."/>
            <person name="Lowry S."/>
            <person name="LaButti K."/>
            <person name="Han J."/>
            <person name="Copeland A."/>
            <person name="Lindquist E."/>
            <person name="Barry K."/>
            <person name="Schmutz J."/>
            <person name="Baker S.E."/>
            <person name="Ciuffetti L.M."/>
            <person name="Grigoriev I.V."/>
            <person name="Zhong S."/>
            <person name="Turgeon B.G."/>
        </authorList>
    </citation>
    <scope>NUCLEOTIDE SEQUENCE [LARGE SCALE GENOMIC DNA]</scope>
    <source>
        <strain evidence="4">28A</strain>
    </source>
</reference>
<name>R0IVP8_EXST2</name>
<feature type="domain" description="N-acetyltransferase" evidence="2">
    <location>
        <begin position="143"/>
        <end position="199"/>
    </location>
</feature>
<dbReference type="Gene3D" id="3.40.630.30">
    <property type="match status" value="1"/>
</dbReference>
<dbReference type="SUPFAM" id="SSF55729">
    <property type="entry name" value="Acyl-CoA N-acyltransferases (Nat)"/>
    <property type="match status" value="1"/>
</dbReference>
<dbReference type="GeneID" id="19395208"/>
<dbReference type="Proteomes" id="UP000016935">
    <property type="component" value="Unassembled WGS sequence"/>
</dbReference>
<feature type="region of interest" description="Disordered" evidence="1">
    <location>
        <begin position="89"/>
        <end position="111"/>
    </location>
</feature>
<dbReference type="InterPro" id="IPR000182">
    <property type="entry name" value="GNAT_dom"/>
</dbReference>
<evidence type="ECO:0000313" key="4">
    <source>
        <dbReference type="Proteomes" id="UP000016935"/>
    </source>
</evidence>
<evidence type="ECO:0000259" key="2">
    <source>
        <dbReference type="Pfam" id="PF00583"/>
    </source>
</evidence>
<sequence length="235" mass="26202">MYLRRAQPSDEPAIASIFTRAFLDEDLFGRVMHPHRKQYPNDMQLFWHEWLRHDWQSPRSRVLVVWRRPSEASTEEQILGAALWQRQGDDAGAQKVMQESPPPPDAASFPPLQITQNRAADPSKKNIMEAAAPFTKHHWTGSRANNWYLSLCGVDPDFAGHSIGKMLVAWGLDQARQEGIAASVLTSPGTNAFYLKCGFDDIVGNACEGEGNPLAEAGVQGGDVLFMWGKEGRTE</sequence>
<dbReference type="RefSeq" id="XP_008024019.1">
    <property type="nucleotide sequence ID" value="XM_008025828.1"/>
</dbReference>
<dbReference type="eggNOG" id="ENOG502SQMB">
    <property type="taxonomic scope" value="Eukaryota"/>
</dbReference>
<reference evidence="3 4" key="1">
    <citation type="journal article" date="2012" name="PLoS Pathog.">
        <title>Diverse lifestyles and strategies of plant pathogenesis encoded in the genomes of eighteen Dothideomycetes fungi.</title>
        <authorList>
            <person name="Ohm R.A."/>
            <person name="Feau N."/>
            <person name="Henrissat B."/>
            <person name="Schoch C.L."/>
            <person name="Horwitz B.A."/>
            <person name="Barry K.W."/>
            <person name="Condon B.J."/>
            <person name="Copeland A.C."/>
            <person name="Dhillon B."/>
            <person name="Glaser F."/>
            <person name="Hesse C.N."/>
            <person name="Kosti I."/>
            <person name="LaButti K."/>
            <person name="Lindquist E.A."/>
            <person name="Lucas S."/>
            <person name="Salamov A.A."/>
            <person name="Bradshaw R.E."/>
            <person name="Ciuffetti L."/>
            <person name="Hamelin R.C."/>
            <person name="Kema G.H.J."/>
            <person name="Lawrence C."/>
            <person name="Scott J.A."/>
            <person name="Spatafora J.W."/>
            <person name="Turgeon B.G."/>
            <person name="de Wit P.J.G.M."/>
            <person name="Zhong S."/>
            <person name="Goodwin S.B."/>
            <person name="Grigoriev I.V."/>
        </authorList>
    </citation>
    <scope>NUCLEOTIDE SEQUENCE [LARGE SCALE GENOMIC DNA]</scope>
    <source>
        <strain evidence="4">28A</strain>
    </source>
</reference>
<gene>
    <name evidence="3" type="ORF">SETTUDRAFT_107072</name>
</gene>
<dbReference type="AlphaFoldDB" id="R0IVP8"/>
<keyword evidence="4" id="KW-1185">Reference proteome</keyword>
<dbReference type="GO" id="GO:0016747">
    <property type="term" value="F:acyltransferase activity, transferring groups other than amino-acyl groups"/>
    <property type="evidence" value="ECO:0007669"/>
    <property type="project" value="InterPro"/>
</dbReference>
<protein>
    <recommendedName>
        <fullName evidence="2">N-acetyltransferase domain-containing protein</fullName>
    </recommendedName>
</protein>
<dbReference type="OrthoDB" id="2115692at2759"/>